<evidence type="ECO:0000313" key="3">
    <source>
        <dbReference type="EMBL" id="CAI9110887.1"/>
    </source>
</evidence>
<dbReference type="PANTHER" id="PTHR34566:SF2">
    <property type="entry name" value="ALTERED INHERITANCE OF MITOCHONDRIA PROTEIN"/>
    <property type="match status" value="1"/>
</dbReference>
<feature type="compositionally biased region" description="Low complexity" evidence="1">
    <location>
        <begin position="49"/>
        <end position="64"/>
    </location>
</feature>
<proteinExistence type="predicted"/>
<evidence type="ECO:0000259" key="2">
    <source>
        <dbReference type="Pfam" id="PF26631"/>
    </source>
</evidence>
<sequence>MAADEEAASERFVADPHNSTTATIHRDNQPSPNTDDFHHQNESREESKVSGTPPSSSSSDKNSTLTNGVKGRTCKGCLYYSSAFKSNSRNPVCVGFTRSYPNVPRNVVSKSEMEASQAGSRLVDFKYSCLGYSAYSVDKVQPNDEKETTTLPICVGIEILMDRRVRNVSSPPAHIHNKEVAF</sequence>
<name>A0AAV1DUZ4_OLDCO</name>
<protein>
    <submittedName>
        <fullName evidence="3">OLC1v1010979C1</fullName>
    </submittedName>
</protein>
<dbReference type="Pfam" id="PF26631">
    <property type="entry name" value="DUF8204"/>
    <property type="match status" value="1"/>
</dbReference>
<dbReference type="EMBL" id="OX459123">
    <property type="protein sequence ID" value="CAI9110887.1"/>
    <property type="molecule type" value="Genomic_DNA"/>
</dbReference>
<accession>A0AAV1DUZ4</accession>
<feature type="region of interest" description="Disordered" evidence="1">
    <location>
        <begin position="1"/>
        <end position="67"/>
    </location>
</feature>
<gene>
    <name evidence="3" type="ORF">OLC1_LOCUS18432</name>
</gene>
<feature type="domain" description="DUF8204" evidence="2">
    <location>
        <begin position="70"/>
        <end position="160"/>
    </location>
</feature>
<dbReference type="PANTHER" id="PTHR34566">
    <property type="entry name" value="ALTERED INHERITANCE OF MITOCHONDRIA PROTEIN"/>
    <property type="match status" value="1"/>
</dbReference>
<dbReference type="Proteomes" id="UP001161247">
    <property type="component" value="Chromosome 6"/>
</dbReference>
<dbReference type="InterPro" id="IPR058517">
    <property type="entry name" value="DUF8204"/>
</dbReference>
<feature type="compositionally biased region" description="Basic and acidic residues" evidence="1">
    <location>
        <begin position="35"/>
        <end position="48"/>
    </location>
</feature>
<evidence type="ECO:0000256" key="1">
    <source>
        <dbReference type="SAM" id="MobiDB-lite"/>
    </source>
</evidence>
<dbReference type="AlphaFoldDB" id="A0AAV1DUZ4"/>
<organism evidence="3 4">
    <name type="scientific">Oldenlandia corymbosa var. corymbosa</name>
    <dbReference type="NCBI Taxonomy" id="529605"/>
    <lineage>
        <taxon>Eukaryota</taxon>
        <taxon>Viridiplantae</taxon>
        <taxon>Streptophyta</taxon>
        <taxon>Embryophyta</taxon>
        <taxon>Tracheophyta</taxon>
        <taxon>Spermatophyta</taxon>
        <taxon>Magnoliopsida</taxon>
        <taxon>eudicotyledons</taxon>
        <taxon>Gunneridae</taxon>
        <taxon>Pentapetalae</taxon>
        <taxon>asterids</taxon>
        <taxon>lamiids</taxon>
        <taxon>Gentianales</taxon>
        <taxon>Rubiaceae</taxon>
        <taxon>Rubioideae</taxon>
        <taxon>Spermacoceae</taxon>
        <taxon>Hedyotis-Oldenlandia complex</taxon>
        <taxon>Oldenlandia</taxon>
    </lineage>
</organism>
<feature type="compositionally biased region" description="Polar residues" evidence="1">
    <location>
        <begin position="17"/>
        <end position="34"/>
    </location>
</feature>
<keyword evidence="4" id="KW-1185">Reference proteome</keyword>
<reference evidence="3" key="1">
    <citation type="submission" date="2023-03" db="EMBL/GenBank/DDBJ databases">
        <authorList>
            <person name="Julca I."/>
        </authorList>
    </citation>
    <scope>NUCLEOTIDE SEQUENCE</scope>
</reference>
<evidence type="ECO:0000313" key="4">
    <source>
        <dbReference type="Proteomes" id="UP001161247"/>
    </source>
</evidence>